<keyword evidence="2" id="KW-1185">Reference proteome</keyword>
<name>A0A5M3MWE3_CONPW</name>
<dbReference type="AlphaFoldDB" id="A0A5M3MWE3"/>
<sequence>MARPSVGCRPHFGRQVRYVEVAQFQSSNPSEAEVGRYEAEIGQKFSSEPLAADPSNRCVPIYDVLYPPNE</sequence>
<dbReference type="KEGG" id="cput:CONPUDRAFT_89307"/>
<dbReference type="EMBL" id="JH711576">
    <property type="protein sequence ID" value="EIW83436.1"/>
    <property type="molecule type" value="Genomic_DNA"/>
</dbReference>
<gene>
    <name evidence="1" type="ORF">CONPUDRAFT_89307</name>
</gene>
<evidence type="ECO:0000313" key="1">
    <source>
        <dbReference type="EMBL" id="EIW83436.1"/>
    </source>
</evidence>
<evidence type="ECO:0000313" key="2">
    <source>
        <dbReference type="Proteomes" id="UP000053558"/>
    </source>
</evidence>
<reference evidence="2" key="1">
    <citation type="journal article" date="2012" name="Science">
        <title>The Paleozoic origin of enzymatic lignin decomposition reconstructed from 31 fungal genomes.</title>
        <authorList>
            <person name="Floudas D."/>
            <person name="Binder M."/>
            <person name="Riley R."/>
            <person name="Barry K."/>
            <person name="Blanchette R.A."/>
            <person name="Henrissat B."/>
            <person name="Martinez A.T."/>
            <person name="Otillar R."/>
            <person name="Spatafora J.W."/>
            <person name="Yadav J.S."/>
            <person name="Aerts A."/>
            <person name="Benoit I."/>
            <person name="Boyd A."/>
            <person name="Carlson A."/>
            <person name="Copeland A."/>
            <person name="Coutinho P.M."/>
            <person name="de Vries R.P."/>
            <person name="Ferreira P."/>
            <person name="Findley K."/>
            <person name="Foster B."/>
            <person name="Gaskell J."/>
            <person name="Glotzer D."/>
            <person name="Gorecki P."/>
            <person name="Heitman J."/>
            <person name="Hesse C."/>
            <person name="Hori C."/>
            <person name="Igarashi K."/>
            <person name="Jurgens J.A."/>
            <person name="Kallen N."/>
            <person name="Kersten P."/>
            <person name="Kohler A."/>
            <person name="Kuees U."/>
            <person name="Kumar T.K.A."/>
            <person name="Kuo A."/>
            <person name="LaButti K."/>
            <person name="Larrondo L.F."/>
            <person name="Lindquist E."/>
            <person name="Ling A."/>
            <person name="Lombard V."/>
            <person name="Lucas S."/>
            <person name="Lundell T."/>
            <person name="Martin R."/>
            <person name="McLaughlin D.J."/>
            <person name="Morgenstern I."/>
            <person name="Morin E."/>
            <person name="Murat C."/>
            <person name="Nagy L.G."/>
            <person name="Nolan M."/>
            <person name="Ohm R.A."/>
            <person name="Patyshakuliyeva A."/>
            <person name="Rokas A."/>
            <person name="Ruiz-Duenas F.J."/>
            <person name="Sabat G."/>
            <person name="Salamov A."/>
            <person name="Samejima M."/>
            <person name="Schmutz J."/>
            <person name="Slot J.C."/>
            <person name="St John F."/>
            <person name="Stenlid J."/>
            <person name="Sun H."/>
            <person name="Sun S."/>
            <person name="Syed K."/>
            <person name="Tsang A."/>
            <person name="Wiebenga A."/>
            <person name="Young D."/>
            <person name="Pisabarro A."/>
            <person name="Eastwood D.C."/>
            <person name="Martin F."/>
            <person name="Cullen D."/>
            <person name="Grigoriev I.V."/>
            <person name="Hibbett D.S."/>
        </authorList>
    </citation>
    <scope>NUCLEOTIDE SEQUENCE [LARGE SCALE GENOMIC DNA]</scope>
    <source>
        <strain evidence="2">RWD-64-598 SS2</strain>
    </source>
</reference>
<proteinExistence type="predicted"/>
<protein>
    <submittedName>
        <fullName evidence="1">Uncharacterized protein</fullName>
    </submittedName>
</protein>
<comment type="caution">
    <text evidence="1">The sequence shown here is derived from an EMBL/GenBank/DDBJ whole genome shotgun (WGS) entry which is preliminary data.</text>
</comment>
<dbReference type="GeneID" id="19211315"/>
<organism evidence="1 2">
    <name type="scientific">Coniophora puteana (strain RWD-64-598)</name>
    <name type="common">Brown rot fungus</name>
    <dbReference type="NCBI Taxonomy" id="741705"/>
    <lineage>
        <taxon>Eukaryota</taxon>
        <taxon>Fungi</taxon>
        <taxon>Dikarya</taxon>
        <taxon>Basidiomycota</taxon>
        <taxon>Agaricomycotina</taxon>
        <taxon>Agaricomycetes</taxon>
        <taxon>Agaricomycetidae</taxon>
        <taxon>Boletales</taxon>
        <taxon>Coniophorineae</taxon>
        <taxon>Coniophoraceae</taxon>
        <taxon>Coniophora</taxon>
    </lineage>
</organism>
<dbReference type="Proteomes" id="UP000053558">
    <property type="component" value="Unassembled WGS sequence"/>
</dbReference>
<dbReference type="OrthoDB" id="5987198at2759"/>
<dbReference type="RefSeq" id="XP_007767197.1">
    <property type="nucleotide sequence ID" value="XM_007769007.1"/>
</dbReference>
<accession>A0A5M3MWE3</accession>